<proteinExistence type="predicted"/>
<dbReference type="InterPro" id="IPR025870">
    <property type="entry name" value="Glyoxalase-like_dom"/>
</dbReference>
<keyword evidence="2" id="KW-0560">Oxidoreductase</keyword>
<dbReference type="Proteomes" id="UP001629113">
    <property type="component" value="Unassembled WGS sequence"/>
</dbReference>
<dbReference type="InterPro" id="IPR029068">
    <property type="entry name" value="Glyas_Bleomycin-R_OHBP_Dase"/>
</dbReference>
<reference evidence="2 3" key="1">
    <citation type="submission" date="2024-06" db="EMBL/GenBank/DDBJ databases">
        <title>Complete genome of Phlyctema vagabunda strain 19-DSS-EL-015.</title>
        <authorList>
            <person name="Fiorenzani C."/>
        </authorList>
    </citation>
    <scope>NUCLEOTIDE SEQUENCE [LARGE SCALE GENOMIC DNA]</scope>
    <source>
        <strain evidence="2 3">19-DSS-EL-015</strain>
    </source>
</reference>
<organism evidence="2 3">
    <name type="scientific">Phlyctema vagabunda</name>
    <dbReference type="NCBI Taxonomy" id="108571"/>
    <lineage>
        <taxon>Eukaryota</taxon>
        <taxon>Fungi</taxon>
        <taxon>Dikarya</taxon>
        <taxon>Ascomycota</taxon>
        <taxon>Pezizomycotina</taxon>
        <taxon>Leotiomycetes</taxon>
        <taxon>Helotiales</taxon>
        <taxon>Dermateaceae</taxon>
        <taxon>Phlyctema</taxon>
    </lineage>
</organism>
<feature type="domain" description="Glyoxalase-like" evidence="1">
    <location>
        <begin position="6"/>
        <end position="190"/>
    </location>
</feature>
<gene>
    <name evidence="2" type="ORF">PVAG01_06896</name>
</gene>
<dbReference type="Gene3D" id="3.10.180.10">
    <property type="entry name" value="2,3-Dihydroxybiphenyl 1,2-Dioxygenase, domain 1"/>
    <property type="match status" value="1"/>
</dbReference>
<evidence type="ECO:0000259" key="1">
    <source>
        <dbReference type="Pfam" id="PF13468"/>
    </source>
</evidence>
<name>A0ABR4PHG6_9HELO</name>
<dbReference type="PANTHER" id="PTHR40265">
    <property type="entry name" value="BLL2707 PROTEIN"/>
    <property type="match status" value="1"/>
</dbReference>
<comment type="caution">
    <text evidence="2">The sequence shown here is derived from an EMBL/GenBank/DDBJ whole genome shotgun (WGS) entry which is preliminary data.</text>
</comment>
<sequence length="265" mass="29324">MSHIFLDHIVILLPHAQVIHPPLWLTKHFAISPGGRHAGGQTENKLIIFQDGSYIELIAFVDDSAQKRAGHRWGKKEYGIIDYALITSSSAENNHAGIQKRLADARSAFTYEPPEAGGRKREDGEVLQWKVTVPEDSVQRGELPFFCHDVTPRDLRVPVSQESTTHPSGAYGVKQLAVLVDDKKVEDLVKAYGAVLNLPNSDQKGLEGRLDLPTLNRVEKKPLPRLSIKAPAAETEKAVVAQYGLLLHDLVIGGTTDLHWSKLEE</sequence>
<dbReference type="GO" id="GO:0051213">
    <property type="term" value="F:dioxygenase activity"/>
    <property type="evidence" value="ECO:0007669"/>
    <property type="project" value="UniProtKB-KW"/>
</dbReference>
<evidence type="ECO:0000313" key="3">
    <source>
        <dbReference type="Proteomes" id="UP001629113"/>
    </source>
</evidence>
<keyword evidence="3" id="KW-1185">Reference proteome</keyword>
<dbReference type="EMBL" id="JBFCZG010000005">
    <property type="protein sequence ID" value="KAL3422740.1"/>
    <property type="molecule type" value="Genomic_DNA"/>
</dbReference>
<protein>
    <submittedName>
        <fullName evidence="2">Glyoxalase bleomycin resistance protein dioxygenase superfamily</fullName>
    </submittedName>
</protein>
<evidence type="ECO:0000313" key="2">
    <source>
        <dbReference type="EMBL" id="KAL3422740.1"/>
    </source>
</evidence>
<keyword evidence="2" id="KW-0223">Dioxygenase</keyword>
<accession>A0ABR4PHG6</accession>
<dbReference type="PANTHER" id="PTHR40265:SF1">
    <property type="entry name" value="GLYOXALASE-LIKE DOMAIN-CONTAINING PROTEIN"/>
    <property type="match status" value="1"/>
</dbReference>
<dbReference type="Pfam" id="PF13468">
    <property type="entry name" value="Glyoxalase_3"/>
    <property type="match status" value="1"/>
</dbReference>